<evidence type="ECO:0000313" key="6">
    <source>
        <dbReference type="Proteomes" id="UP001500305"/>
    </source>
</evidence>
<evidence type="ECO:0008006" key="7">
    <source>
        <dbReference type="Google" id="ProtNLM"/>
    </source>
</evidence>
<accession>A0ABN3DY71</accession>
<evidence type="ECO:0000256" key="1">
    <source>
        <dbReference type="ARBA" id="ARBA00005850"/>
    </source>
</evidence>
<keyword evidence="6" id="KW-1185">Reference proteome</keyword>
<name>A0ABN3DY71_9ACTN</name>
<dbReference type="Gene3D" id="1.10.287.3240">
    <property type="match status" value="1"/>
</dbReference>
<keyword evidence="4" id="KW-0175">Coiled coil</keyword>
<dbReference type="InterPro" id="IPR002699">
    <property type="entry name" value="V_ATPase_D"/>
</dbReference>
<reference evidence="5 6" key="1">
    <citation type="journal article" date="2019" name="Int. J. Syst. Evol. Microbiol.">
        <title>The Global Catalogue of Microorganisms (GCM) 10K type strain sequencing project: providing services to taxonomists for standard genome sequencing and annotation.</title>
        <authorList>
            <consortium name="The Broad Institute Genomics Platform"/>
            <consortium name="The Broad Institute Genome Sequencing Center for Infectious Disease"/>
            <person name="Wu L."/>
            <person name="Ma J."/>
        </authorList>
    </citation>
    <scope>NUCLEOTIDE SEQUENCE [LARGE SCALE GENOMIC DNA]</scope>
    <source>
        <strain evidence="5 6">JCM 7356</strain>
    </source>
</reference>
<evidence type="ECO:0000256" key="2">
    <source>
        <dbReference type="ARBA" id="ARBA00022448"/>
    </source>
</evidence>
<comment type="similarity">
    <text evidence="1">Belongs to the V-ATPase D subunit family.</text>
</comment>
<keyword evidence="3" id="KW-0406">Ion transport</keyword>
<sequence>MTAPRRTPPGRAGRLRLHHGLQVALRGADLLERKLRILSDRHRQLREAEEEAERIWCRRVGEAETWLLRGLLLGGERALEAVAVADRADVTVEWVTAMGVRHPSAALCTDAVRSADEPAPGNTALAHAETAYRAAVRAAAEYAVARTAAHLVGAEKDRTRQRVRALRRHWIPRLTAELAAADLALEQAEQEDSVRRRWAAGTREGRAE</sequence>
<evidence type="ECO:0000256" key="4">
    <source>
        <dbReference type="SAM" id="Coils"/>
    </source>
</evidence>
<gene>
    <name evidence="5" type="ORF">GCM10010430_27580</name>
</gene>
<evidence type="ECO:0000256" key="3">
    <source>
        <dbReference type="ARBA" id="ARBA00023065"/>
    </source>
</evidence>
<evidence type="ECO:0000313" key="5">
    <source>
        <dbReference type="EMBL" id="GAA2244282.1"/>
    </source>
</evidence>
<dbReference type="Pfam" id="PF01813">
    <property type="entry name" value="ATP-synt_D"/>
    <property type="match status" value="1"/>
</dbReference>
<keyword evidence="2" id="KW-0813">Transport</keyword>
<comment type="caution">
    <text evidence="5">The sequence shown here is derived from an EMBL/GenBank/DDBJ whole genome shotgun (WGS) entry which is preliminary data.</text>
</comment>
<dbReference type="Proteomes" id="UP001500305">
    <property type="component" value="Unassembled WGS sequence"/>
</dbReference>
<organism evidence="5 6">
    <name type="scientific">Kitasatospora cystarginea</name>
    <dbReference type="NCBI Taxonomy" id="58350"/>
    <lineage>
        <taxon>Bacteria</taxon>
        <taxon>Bacillati</taxon>
        <taxon>Actinomycetota</taxon>
        <taxon>Actinomycetes</taxon>
        <taxon>Kitasatosporales</taxon>
        <taxon>Streptomycetaceae</taxon>
        <taxon>Kitasatospora</taxon>
    </lineage>
</organism>
<dbReference type="EMBL" id="BAAATR010000010">
    <property type="protein sequence ID" value="GAA2244282.1"/>
    <property type="molecule type" value="Genomic_DNA"/>
</dbReference>
<proteinExistence type="inferred from homology"/>
<protein>
    <recommendedName>
        <fullName evidence="7">V-type ATPase, D subunit</fullName>
    </recommendedName>
</protein>
<feature type="coiled-coil region" evidence="4">
    <location>
        <begin position="28"/>
        <end position="55"/>
    </location>
</feature>
<dbReference type="RefSeq" id="WP_344636626.1">
    <property type="nucleotide sequence ID" value="NZ_BAAATR010000010.1"/>
</dbReference>